<keyword evidence="1" id="KW-0732">Signal</keyword>
<gene>
    <name evidence="3" type="ORF">ALQ11_200051</name>
    <name evidence="2" type="ORF">ALQ41_200143</name>
</gene>
<dbReference type="AlphaFoldDB" id="A0A0P9RC76"/>
<comment type="caution">
    <text evidence="3">The sequence shown here is derived from an EMBL/GenBank/DDBJ whole genome shotgun (WGS) entry which is preliminary data.</text>
</comment>
<evidence type="ECO:0000313" key="5">
    <source>
        <dbReference type="Proteomes" id="UP000280599"/>
    </source>
</evidence>
<dbReference type="Proteomes" id="UP000272471">
    <property type="component" value="Unassembled WGS sequence"/>
</dbReference>
<dbReference type="PROSITE" id="PS51257">
    <property type="entry name" value="PROKAR_LIPOPROTEIN"/>
    <property type="match status" value="1"/>
</dbReference>
<sequence length="117" mass="13054">MFKKMTAFSCLVLFALALSGCFDSKGDGFVGRWTGENMKRMGKPSFVMDISKDGEMFHVNLETTNDTLGLGEKRKSMKLLEAKAESDTVLSMRGGLVTMRLEGDVIYFDNTTYTRAK</sequence>
<organism evidence="3 4">
    <name type="scientific">Pseudomonas savastanoi pv. glycinea</name>
    <name type="common">Pseudomonas syringae pv. glycinea</name>
    <dbReference type="NCBI Taxonomy" id="318"/>
    <lineage>
        <taxon>Bacteria</taxon>
        <taxon>Pseudomonadati</taxon>
        <taxon>Pseudomonadota</taxon>
        <taxon>Gammaproteobacteria</taxon>
        <taxon>Pseudomonadales</taxon>
        <taxon>Pseudomonadaceae</taxon>
        <taxon>Pseudomonas</taxon>
    </lineage>
</organism>
<feature type="chain" id="PRO_5044055321" evidence="1">
    <location>
        <begin position="20"/>
        <end position="117"/>
    </location>
</feature>
<evidence type="ECO:0000256" key="1">
    <source>
        <dbReference type="SAM" id="SignalP"/>
    </source>
</evidence>
<evidence type="ECO:0000313" key="4">
    <source>
        <dbReference type="Proteomes" id="UP000272471"/>
    </source>
</evidence>
<name>A0A0P9RC76_PSESG</name>
<dbReference type="EMBL" id="RBQX01000356">
    <property type="protein sequence ID" value="RMQ06716.1"/>
    <property type="molecule type" value="Genomic_DNA"/>
</dbReference>
<feature type="signal peptide" evidence="1">
    <location>
        <begin position="1"/>
        <end position="19"/>
    </location>
</feature>
<evidence type="ECO:0000313" key="2">
    <source>
        <dbReference type="EMBL" id="RMO39447.1"/>
    </source>
</evidence>
<accession>A0A0P9RC76</accession>
<dbReference type="Proteomes" id="UP000280599">
    <property type="component" value="Unassembled WGS sequence"/>
</dbReference>
<dbReference type="EMBL" id="RBPT01000414">
    <property type="protein sequence ID" value="RMO39447.1"/>
    <property type="molecule type" value="Genomic_DNA"/>
</dbReference>
<protein>
    <submittedName>
        <fullName evidence="3">Uncharacterized protein</fullName>
    </submittedName>
</protein>
<dbReference type="RefSeq" id="WP_004667062.1">
    <property type="nucleotide sequence ID" value="NZ_LGLL01000077.1"/>
</dbReference>
<reference evidence="4 5" key="1">
    <citation type="submission" date="2018-08" db="EMBL/GenBank/DDBJ databases">
        <title>Recombination of ecologically and evolutionarily significant loci maintains genetic cohesion in the Pseudomonas syringae species complex.</title>
        <authorList>
            <person name="Dillon M."/>
            <person name="Thakur S."/>
            <person name="Almeida R.N.D."/>
            <person name="Weir B.S."/>
            <person name="Guttman D.S."/>
        </authorList>
    </citation>
    <scope>NUCLEOTIDE SEQUENCE [LARGE SCALE GENOMIC DNA]</scope>
    <source>
        <strain evidence="3 4">ICMP 4182</strain>
        <strain evidence="2 5">ICMP 867</strain>
    </source>
</reference>
<proteinExistence type="predicted"/>
<evidence type="ECO:0000313" key="3">
    <source>
        <dbReference type="EMBL" id="RMQ06716.1"/>
    </source>
</evidence>